<keyword evidence="3" id="KW-1185">Reference proteome</keyword>
<accession>A0ABY9PXN8</accession>
<name>A0ABY9PXN8_9FIRM</name>
<evidence type="ECO:0000313" key="3">
    <source>
        <dbReference type="Proteomes" id="UP001235030"/>
    </source>
</evidence>
<dbReference type="SUPFAM" id="SSF53850">
    <property type="entry name" value="Periplasmic binding protein-like II"/>
    <property type="match status" value="1"/>
</dbReference>
<organism evidence="2 3">
    <name type="scientific">Terrisporobacter mayombei</name>
    <dbReference type="NCBI Taxonomy" id="1541"/>
    <lineage>
        <taxon>Bacteria</taxon>
        <taxon>Bacillati</taxon>
        <taxon>Bacillota</taxon>
        <taxon>Clostridia</taxon>
        <taxon>Peptostreptococcales</taxon>
        <taxon>Peptostreptococcaceae</taxon>
        <taxon>Terrisporobacter</taxon>
    </lineage>
</organism>
<dbReference type="Proteomes" id="UP001235030">
    <property type="component" value="Chromosome"/>
</dbReference>
<protein>
    <recommendedName>
        <fullName evidence="1">LysR substrate-binding domain-containing protein</fullName>
    </recommendedName>
</protein>
<evidence type="ECO:0000313" key="2">
    <source>
        <dbReference type="EMBL" id="WMT80116.1"/>
    </source>
</evidence>
<evidence type="ECO:0000259" key="1">
    <source>
        <dbReference type="Pfam" id="PF03466"/>
    </source>
</evidence>
<dbReference type="EMBL" id="CP101637">
    <property type="protein sequence ID" value="WMT80116.1"/>
    <property type="molecule type" value="Genomic_DNA"/>
</dbReference>
<dbReference type="CDD" id="cd05466">
    <property type="entry name" value="PBP2_LTTR_substrate"/>
    <property type="match status" value="1"/>
</dbReference>
<feature type="domain" description="LysR substrate-binding" evidence="1">
    <location>
        <begin position="3"/>
        <end position="88"/>
    </location>
</feature>
<dbReference type="Pfam" id="PF03466">
    <property type="entry name" value="LysR_substrate"/>
    <property type="match status" value="1"/>
</dbReference>
<dbReference type="Gene3D" id="3.40.190.290">
    <property type="match status" value="1"/>
</dbReference>
<reference evidence="2 3" key="1">
    <citation type="submission" date="2022-07" db="EMBL/GenBank/DDBJ databases">
        <title>Genome sequence of Terrisporobacter mayombei DSM6539.</title>
        <authorList>
            <person name="Boeer T."/>
            <person name="Bengelsdorf F.R."/>
            <person name="Daniel R."/>
            <person name="Poehlein A."/>
        </authorList>
    </citation>
    <scope>NUCLEOTIDE SEQUENCE [LARGE SCALE GENOMIC DNA]</scope>
    <source>
        <strain evidence="2 3">DSM 6539</strain>
    </source>
</reference>
<gene>
    <name evidence="2" type="ORF">TEMA_04290</name>
</gene>
<sequence length="99" mass="11471">MDDFFVNLFNNIGISPTILYIDSHINTLISLVAENIGITLLPYTVAKSFNNKNIATIKLKDHIESKIFLVSTRNRRLTKSEIIFKDFVIDWYRNNFSDS</sequence>
<dbReference type="InterPro" id="IPR005119">
    <property type="entry name" value="LysR_subst-bd"/>
</dbReference>
<proteinExistence type="predicted"/>